<dbReference type="AlphaFoldDB" id="A0A4V6XW96"/>
<reference evidence="2 3" key="2">
    <citation type="journal article" date="2019" name="G3 (Bethesda)">
        <title>Hybrid Assembly of the Genome of the Entomopathogenic Nematode Steinernema carpocapsae Identifies the X-Chromosome.</title>
        <authorList>
            <person name="Serra L."/>
            <person name="Macchietto M."/>
            <person name="Macias-Munoz A."/>
            <person name="McGill C.J."/>
            <person name="Rodriguez I.M."/>
            <person name="Rodriguez B."/>
            <person name="Murad R."/>
            <person name="Mortazavi A."/>
        </authorList>
    </citation>
    <scope>NUCLEOTIDE SEQUENCE [LARGE SCALE GENOMIC DNA]</scope>
    <source>
        <strain evidence="2 3">ALL</strain>
    </source>
</reference>
<dbReference type="PANTHER" id="PTHR34851">
    <property type="entry name" value="PROTEIN CBG05235-RELATED"/>
    <property type="match status" value="1"/>
</dbReference>
<dbReference type="PANTHER" id="PTHR34851:SF5">
    <property type="entry name" value="MARVEL DOMAIN-CONTAINING PROTEIN"/>
    <property type="match status" value="1"/>
</dbReference>
<evidence type="ECO:0000256" key="1">
    <source>
        <dbReference type="SAM" id="Phobius"/>
    </source>
</evidence>
<organism evidence="2 3">
    <name type="scientific">Steinernema carpocapsae</name>
    <name type="common">Entomopathogenic nematode</name>
    <dbReference type="NCBI Taxonomy" id="34508"/>
    <lineage>
        <taxon>Eukaryota</taxon>
        <taxon>Metazoa</taxon>
        <taxon>Ecdysozoa</taxon>
        <taxon>Nematoda</taxon>
        <taxon>Chromadorea</taxon>
        <taxon>Rhabditida</taxon>
        <taxon>Tylenchina</taxon>
        <taxon>Panagrolaimomorpha</taxon>
        <taxon>Strongyloidoidea</taxon>
        <taxon>Steinernematidae</taxon>
        <taxon>Steinernema</taxon>
    </lineage>
</organism>
<dbReference type="EMBL" id="AZBU02000004">
    <property type="protein sequence ID" value="TKR82565.1"/>
    <property type="molecule type" value="Genomic_DNA"/>
</dbReference>
<comment type="caution">
    <text evidence="2">The sequence shown here is derived from an EMBL/GenBank/DDBJ whole genome shotgun (WGS) entry which is preliminary data.</text>
</comment>
<keyword evidence="1" id="KW-0472">Membrane</keyword>
<keyword evidence="3" id="KW-1185">Reference proteome</keyword>
<keyword evidence="1" id="KW-0812">Transmembrane</keyword>
<feature type="transmembrane region" description="Helical" evidence="1">
    <location>
        <begin position="56"/>
        <end position="78"/>
    </location>
</feature>
<sequence>MPTFFTFVQHYKLILSLCYRQIESLQMAILGALTRSASMRAFDPQDKKYRICCRSLHILVAVRFLSILFIALLFAHFISTLRSSGDYNVFNNWTLLLAGSIIFGTFVYGAFYEEKYFLVPFIFSQLIVLLVLIIGLSLVASTLLMSTVYSNQGYKFSEEERSDYVVAMSFMGVVALIEIWLVTVGCKAFQYIRDRDASLEEPTAMPVGDFVIDKAVI</sequence>
<feature type="transmembrane region" description="Helical" evidence="1">
    <location>
        <begin position="118"/>
        <end position="144"/>
    </location>
</feature>
<gene>
    <name evidence="2" type="ORF">L596_016269</name>
</gene>
<keyword evidence="1" id="KW-1133">Transmembrane helix</keyword>
<evidence type="ECO:0000313" key="3">
    <source>
        <dbReference type="Proteomes" id="UP000298663"/>
    </source>
</evidence>
<reference evidence="2 3" key="1">
    <citation type="journal article" date="2015" name="Genome Biol.">
        <title>Comparative genomics of Steinernema reveals deeply conserved gene regulatory networks.</title>
        <authorList>
            <person name="Dillman A.R."/>
            <person name="Macchietto M."/>
            <person name="Porter C.F."/>
            <person name="Rogers A."/>
            <person name="Williams B."/>
            <person name="Antoshechkin I."/>
            <person name="Lee M.M."/>
            <person name="Goodwin Z."/>
            <person name="Lu X."/>
            <person name="Lewis E.E."/>
            <person name="Goodrich-Blair H."/>
            <person name="Stock S.P."/>
            <person name="Adams B.J."/>
            <person name="Sternberg P.W."/>
            <person name="Mortazavi A."/>
        </authorList>
    </citation>
    <scope>NUCLEOTIDE SEQUENCE [LARGE SCALE GENOMIC DNA]</scope>
    <source>
        <strain evidence="2 3">ALL</strain>
    </source>
</reference>
<dbReference type="Proteomes" id="UP000298663">
    <property type="component" value="Unassembled WGS sequence"/>
</dbReference>
<evidence type="ECO:0000313" key="2">
    <source>
        <dbReference type="EMBL" id="TKR82565.1"/>
    </source>
</evidence>
<protein>
    <submittedName>
        <fullName evidence="2">Uncharacterized protein</fullName>
    </submittedName>
</protein>
<name>A0A4V6XW96_STECR</name>
<feature type="transmembrane region" description="Helical" evidence="1">
    <location>
        <begin position="164"/>
        <end position="186"/>
    </location>
</feature>
<feature type="transmembrane region" description="Helical" evidence="1">
    <location>
        <begin position="90"/>
        <end position="111"/>
    </location>
</feature>
<accession>A0A4V6XW96</accession>
<proteinExistence type="predicted"/>